<comment type="caution">
    <text evidence="2">The sequence shown here is derived from an EMBL/GenBank/DDBJ whole genome shotgun (WGS) entry which is preliminary data.</text>
</comment>
<dbReference type="EMBL" id="JTLZ01000005">
    <property type="protein sequence ID" value="KHO26629.1"/>
    <property type="molecule type" value="Genomic_DNA"/>
</dbReference>
<proteinExistence type="predicted"/>
<feature type="region of interest" description="Disordered" evidence="1">
    <location>
        <begin position="22"/>
        <end position="42"/>
    </location>
</feature>
<sequence length="108" mass="11440">MSASATDGVLAEDVAEEVSVSEPHAASAMVNDAAQATSTNEEGTRKEFILVTLQPHGAGIVHGRCRDSGMPGKRLPARGVARSEALYRSEFGENLDTFQLSRHTRGDG</sequence>
<evidence type="ECO:0000313" key="2">
    <source>
        <dbReference type="EMBL" id="KHO26629.1"/>
    </source>
</evidence>
<evidence type="ECO:0000313" key="3">
    <source>
        <dbReference type="Proteomes" id="UP000031004"/>
    </source>
</evidence>
<keyword evidence="3" id="KW-1185">Reference proteome</keyword>
<dbReference type="Proteomes" id="UP000031004">
    <property type="component" value="Unassembled WGS sequence"/>
</dbReference>
<protein>
    <submittedName>
        <fullName evidence="2">Uncharacterized protein</fullName>
    </submittedName>
</protein>
<evidence type="ECO:0000256" key="1">
    <source>
        <dbReference type="SAM" id="MobiDB-lite"/>
    </source>
</evidence>
<name>A0ABR4YWT9_9MYCO</name>
<organism evidence="2 3">
    <name type="scientific">Mycolicibacterium setense</name>
    <dbReference type="NCBI Taxonomy" id="431269"/>
    <lineage>
        <taxon>Bacteria</taxon>
        <taxon>Bacillati</taxon>
        <taxon>Actinomycetota</taxon>
        <taxon>Actinomycetes</taxon>
        <taxon>Mycobacteriales</taxon>
        <taxon>Mycobacteriaceae</taxon>
        <taxon>Mycolicibacterium</taxon>
    </lineage>
</organism>
<accession>A0ABR4YWT9</accession>
<gene>
    <name evidence="2" type="ORF">QQ44_13365</name>
</gene>
<reference evidence="2 3" key="1">
    <citation type="submission" date="2014-11" db="EMBL/GenBank/DDBJ databases">
        <title>Mycobacterium setense Manresensis Genome.</title>
        <authorList>
            <person name="Rech G."/>
            <person name="Sumoy L."/>
        </authorList>
    </citation>
    <scope>NUCLEOTIDE SEQUENCE [LARGE SCALE GENOMIC DNA]</scope>
    <source>
        <strain evidence="2 3">Manresensis</strain>
    </source>
</reference>